<dbReference type="InterPro" id="IPR011322">
    <property type="entry name" value="N-reg_PII-like_a/b"/>
</dbReference>
<dbReference type="InterPro" id="IPR018551">
    <property type="entry name" value="DUF2007"/>
</dbReference>
<dbReference type="EMBL" id="JAQQAL010000033">
    <property type="protein sequence ID" value="MDC7227769.1"/>
    <property type="molecule type" value="Genomic_DNA"/>
</dbReference>
<name>A0AAJ1IGH7_9SPIO</name>
<reference evidence="2 3" key="1">
    <citation type="submission" date="2022-12" db="EMBL/GenBank/DDBJ databases">
        <title>Metagenome assembled genome from gulf of manar.</title>
        <authorList>
            <person name="Kohli P."/>
            <person name="Pk S."/>
            <person name="Venkata Ramana C."/>
            <person name="Sasikala C."/>
        </authorList>
    </citation>
    <scope>NUCLEOTIDE SEQUENCE [LARGE SCALE GENOMIC DNA]</scope>
    <source>
        <strain evidence="2">JB008</strain>
    </source>
</reference>
<dbReference type="AlphaFoldDB" id="A0AAJ1IGH7"/>
<dbReference type="SUPFAM" id="SSF54913">
    <property type="entry name" value="GlnB-like"/>
    <property type="match status" value="1"/>
</dbReference>
<dbReference type="Pfam" id="PF09413">
    <property type="entry name" value="DUF2007"/>
    <property type="match status" value="1"/>
</dbReference>
<evidence type="ECO:0000313" key="2">
    <source>
        <dbReference type="EMBL" id="MDC7227769.1"/>
    </source>
</evidence>
<comment type="caution">
    <text evidence="2">The sequence shown here is derived from an EMBL/GenBank/DDBJ whole genome shotgun (WGS) entry which is preliminary data.</text>
</comment>
<protein>
    <submittedName>
        <fullName evidence="2">DUF2007 domain-containing protein</fullName>
    </submittedName>
</protein>
<sequence>MKLVEFKEYRVRTEAEMVLDILHHNGIKALMQSDDIAGLNPSLGFVNGYQIMVDEAQLEEAEKLLSN</sequence>
<dbReference type="Gene3D" id="3.30.70.790">
    <property type="entry name" value="UreE, C-terminal domain"/>
    <property type="match status" value="1"/>
</dbReference>
<evidence type="ECO:0000313" key="3">
    <source>
        <dbReference type="Proteomes" id="UP001221217"/>
    </source>
</evidence>
<proteinExistence type="predicted"/>
<gene>
    <name evidence="2" type="ORF">PQJ61_13475</name>
</gene>
<evidence type="ECO:0000259" key="1">
    <source>
        <dbReference type="Pfam" id="PF09413"/>
    </source>
</evidence>
<accession>A0AAJ1IGH7</accession>
<feature type="domain" description="DUF2007" evidence="1">
    <location>
        <begin position="13"/>
        <end position="66"/>
    </location>
</feature>
<dbReference type="Proteomes" id="UP001221217">
    <property type="component" value="Unassembled WGS sequence"/>
</dbReference>
<organism evidence="2 3">
    <name type="scientific">Candidatus Thalassospirochaeta sargassi</name>
    <dbReference type="NCBI Taxonomy" id="3119039"/>
    <lineage>
        <taxon>Bacteria</taxon>
        <taxon>Pseudomonadati</taxon>
        <taxon>Spirochaetota</taxon>
        <taxon>Spirochaetia</taxon>
        <taxon>Spirochaetales</taxon>
        <taxon>Spirochaetaceae</taxon>
        <taxon>Candidatus Thalassospirochaeta</taxon>
    </lineage>
</organism>